<accession>A0A1B8ARX6</accession>
<dbReference type="AlphaFoldDB" id="A0A1B8ARX6"/>
<dbReference type="Pfam" id="PF06985">
    <property type="entry name" value="HET"/>
    <property type="match status" value="1"/>
</dbReference>
<comment type="caution">
    <text evidence="2">The sequence shown here is derived from an EMBL/GenBank/DDBJ whole genome shotgun (WGS) entry which is preliminary data.</text>
</comment>
<keyword evidence="3" id="KW-1185">Reference proteome</keyword>
<dbReference type="OMA" id="ETHSHET"/>
<name>A0A1B8ARX6_FUSPO</name>
<reference evidence="2 3" key="1">
    <citation type="submission" date="2016-06" db="EMBL/GenBank/DDBJ databases">
        <title>Living apart together: crosstalk between the core and supernumerary genomes in a fungal plant pathogen.</title>
        <authorList>
            <person name="Vanheule A."/>
            <person name="Audenaert K."/>
            <person name="Warris S."/>
            <person name="Van De Geest H."/>
            <person name="Schijlen E."/>
            <person name="Hofte M."/>
            <person name="De Saeger S."/>
            <person name="Haesaert G."/>
            <person name="Waalwijk C."/>
            <person name="Van Der Lee T."/>
        </authorList>
    </citation>
    <scope>NUCLEOTIDE SEQUENCE [LARGE SCALE GENOMIC DNA]</scope>
    <source>
        <strain evidence="2 3">2516</strain>
    </source>
</reference>
<dbReference type="PANTHER" id="PTHR33112">
    <property type="entry name" value="DOMAIN PROTEIN, PUTATIVE-RELATED"/>
    <property type="match status" value="1"/>
</dbReference>
<gene>
    <name evidence="2" type="ORF">FPOA_03837</name>
</gene>
<dbReference type="PANTHER" id="PTHR33112:SF16">
    <property type="entry name" value="HETEROKARYON INCOMPATIBILITY DOMAIN-CONTAINING PROTEIN"/>
    <property type="match status" value="1"/>
</dbReference>
<evidence type="ECO:0000313" key="2">
    <source>
        <dbReference type="EMBL" id="OBS23285.1"/>
    </source>
</evidence>
<dbReference type="EMBL" id="LYXU01000002">
    <property type="protein sequence ID" value="OBS23285.1"/>
    <property type="molecule type" value="Genomic_DNA"/>
</dbReference>
<protein>
    <recommendedName>
        <fullName evidence="1">Heterokaryon incompatibility domain-containing protein</fullName>
    </recommendedName>
</protein>
<dbReference type="STRING" id="36050.A0A1B8ARX6"/>
<sequence>MLCQLCSGFDLKAIMQLKLEPRLQRIRIADESWSDFDVCDSVIYFYLNEYPTSDYQPENHVIPYHKTFDDLYQASEECDLCRALLHSAMGMIRFRKDVEDDYWGEHGPSGEELLLCGLDSGQGIQLMASDDSRDSPSYALLGGVGFYVDKDSPINQTIHGRTILESPQPEDILSPIKQWLSNCLTHHQHEKTNTMKPTRLLKYEHKNGKVSLCSSIISDVKYAALSHCWGDVQPLTLNTATKYQLEEGIPIEAFPKTFKDAFWLVHELGISYIWIDSLCIFQDDKDDWLHESSRMGDVYGNAFLTIAATRAGNCSDGFLGSRKGREYINVRFYQDEMEDKVAVSPMPLDRIVAGASIIDMEEELLSKRAWALQERYLSTRTVHFASDQMYFECQSGFQPEDNHMKNNDSDPDFKIRRRMAASDKNQHRDAWAAIVRRYTDRYLTVESDKLPAIGGLAARVFNEQILNDPGEEYLAGLWRGNLLWDLVWAASEQDESRSIPKSYMAPSWSWASINQPAFFQGPEDIQSLAIVKDAKVDLENLENPFGRVTGGWVHVCCVKLHPCSVNVDDNRLYFGEGDVVFSAKVELDPPRFNQPSVSLADYEEKESDLVVVPVTLRFDARNPRYEDHDIVRGAYFLILVSSTSLEGPPNGAPRYRRVGLGTSFEEVEYEDARKQMRDRCLTAIEQGTLEDIIIV</sequence>
<evidence type="ECO:0000259" key="1">
    <source>
        <dbReference type="Pfam" id="PF06985"/>
    </source>
</evidence>
<dbReference type="InterPro" id="IPR010730">
    <property type="entry name" value="HET"/>
</dbReference>
<proteinExistence type="predicted"/>
<organism evidence="2 3">
    <name type="scientific">Fusarium poae</name>
    <dbReference type="NCBI Taxonomy" id="36050"/>
    <lineage>
        <taxon>Eukaryota</taxon>
        <taxon>Fungi</taxon>
        <taxon>Dikarya</taxon>
        <taxon>Ascomycota</taxon>
        <taxon>Pezizomycotina</taxon>
        <taxon>Sordariomycetes</taxon>
        <taxon>Hypocreomycetidae</taxon>
        <taxon>Hypocreales</taxon>
        <taxon>Nectriaceae</taxon>
        <taxon>Fusarium</taxon>
    </lineage>
</organism>
<feature type="domain" description="Heterokaryon incompatibility" evidence="1">
    <location>
        <begin position="222"/>
        <end position="374"/>
    </location>
</feature>
<dbReference type="Proteomes" id="UP000091967">
    <property type="component" value="Unassembled WGS sequence"/>
</dbReference>
<evidence type="ECO:0000313" key="3">
    <source>
        <dbReference type="Proteomes" id="UP000091967"/>
    </source>
</evidence>